<evidence type="ECO:0000313" key="1">
    <source>
        <dbReference type="EMBL" id="MDE8652275.1"/>
    </source>
</evidence>
<reference evidence="1 2" key="1">
    <citation type="submission" date="2023-03" db="EMBL/GenBank/DDBJ databases">
        <title>NovoSphingobium album sp. nov. isolated from polycyclic aromatic hydrocarbons- and heavy-metal polluted soil.</title>
        <authorList>
            <person name="Liu Z."/>
            <person name="Wang K."/>
        </authorList>
    </citation>
    <scope>NUCLEOTIDE SEQUENCE [LARGE SCALE GENOMIC DNA]</scope>
    <source>
        <strain evidence="1 2">H3SJ31-1</strain>
    </source>
</reference>
<organism evidence="1 2">
    <name type="scientific">Novosphingobium album</name>
    <name type="common">ex Liu et al. 2023</name>
    <dbReference type="NCBI Taxonomy" id="3031130"/>
    <lineage>
        <taxon>Bacteria</taxon>
        <taxon>Pseudomonadati</taxon>
        <taxon>Pseudomonadota</taxon>
        <taxon>Alphaproteobacteria</taxon>
        <taxon>Sphingomonadales</taxon>
        <taxon>Sphingomonadaceae</taxon>
        <taxon>Novosphingobium</taxon>
    </lineage>
</organism>
<keyword evidence="2" id="KW-1185">Reference proteome</keyword>
<name>A0ABT5WQJ2_9SPHN</name>
<gene>
    <name evidence="1" type="ORF">PYV00_11190</name>
</gene>
<sequence>MNTVESGQLPWLHVVVVLYKTPAQESTTLRALAMQSERAPNISMTIWDNSPQSVYESATFEGLKGCFQAVEYVHAPENTPLSILYNRVIKANPADIYLLLDQDSDLPATYLETLHETSRSRPDILLFAPKVVANGQIVSPGQFGRIRGKLLSGIEPGLRSAEKATVVTSGLALRRALFFQFDLWFNEKLWLYLIDTDFFLRFRSKIVSYWVLSEEINHGSALREELTLDQQIFRFRNLRWSYLTMMRSQRKAMAPAYGYALAMSLSRAIKQRSATFLFGWNKNR</sequence>
<dbReference type="Proteomes" id="UP001216253">
    <property type="component" value="Unassembled WGS sequence"/>
</dbReference>
<accession>A0ABT5WQJ2</accession>
<dbReference type="InterPro" id="IPR029044">
    <property type="entry name" value="Nucleotide-diphossugar_trans"/>
</dbReference>
<dbReference type="EMBL" id="JARESE010000033">
    <property type="protein sequence ID" value="MDE8652275.1"/>
    <property type="molecule type" value="Genomic_DNA"/>
</dbReference>
<evidence type="ECO:0008006" key="3">
    <source>
        <dbReference type="Google" id="ProtNLM"/>
    </source>
</evidence>
<protein>
    <recommendedName>
        <fullName evidence="3">Glycosyltransferase</fullName>
    </recommendedName>
</protein>
<comment type="caution">
    <text evidence="1">The sequence shown here is derived from an EMBL/GenBank/DDBJ whole genome shotgun (WGS) entry which is preliminary data.</text>
</comment>
<dbReference type="Gene3D" id="3.90.550.10">
    <property type="entry name" value="Spore Coat Polysaccharide Biosynthesis Protein SpsA, Chain A"/>
    <property type="match status" value="1"/>
</dbReference>
<dbReference type="SUPFAM" id="SSF53448">
    <property type="entry name" value="Nucleotide-diphospho-sugar transferases"/>
    <property type="match status" value="1"/>
</dbReference>
<evidence type="ECO:0000313" key="2">
    <source>
        <dbReference type="Proteomes" id="UP001216253"/>
    </source>
</evidence>
<proteinExistence type="predicted"/>
<dbReference type="RefSeq" id="WP_275228358.1">
    <property type="nucleotide sequence ID" value="NZ_JARESE010000033.1"/>
</dbReference>